<evidence type="ECO:0000313" key="8">
    <source>
        <dbReference type="EMBL" id="MFB6392153.1"/>
    </source>
</evidence>
<dbReference type="RefSeq" id="WP_375732973.1">
    <property type="nucleotide sequence ID" value="NZ_JBCGDC010000006.1"/>
</dbReference>
<protein>
    <recommendedName>
        <fullName evidence="5 7">Adenylate kinase</fullName>
        <shortName evidence="5">AK</shortName>
        <ecNumber evidence="5 7">2.7.4.3</ecNumber>
    </recommendedName>
    <alternativeName>
        <fullName evidence="5">ATP-AMP transphosphorylase</fullName>
    </alternativeName>
    <alternativeName>
        <fullName evidence="5">ATP:AMP phosphotransferase</fullName>
    </alternativeName>
    <alternativeName>
        <fullName evidence="5">Adenylate monophosphate kinase</fullName>
    </alternativeName>
</protein>
<evidence type="ECO:0000256" key="6">
    <source>
        <dbReference type="RuleBase" id="RU003330"/>
    </source>
</evidence>
<evidence type="ECO:0000256" key="3">
    <source>
        <dbReference type="ARBA" id="ARBA00022741"/>
    </source>
</evidence>
<dbReference type="HAMAP" id="MF_00235">
    <property type="entry name" value="Adenylate_kinase_Adk"/>
    <property type="match status" value="1"/>
</dbReference>
<evidence type="ECO:0000313" key="9">
    <source>
        <dbReference type="Proteomes" id="UP001582793"/>
    </source>
</evidence>
<dbReference type="PRINTS" id="PR00094">
    <property type="entry name" value="ADENYLTKNASE"/>
</dbReference>
<dbReference type="PANTHER" id="PTHR23359">
    <property type="entry name" value="NUCLEOTIDE KINASE"/>
    <property type="match status" value="1"/>
</dbReference>
<reference evidence="8 9" key="1">
    <citation type="submission" date="2024-04" db="EMBL/GenBank/DDBJ databases">
        <title>Polymorphospora sp. isolated from Baiyangdian Lake in Xiong'an New Area.</title>
        <authorList>
            <person name="Zhang X."/>
            <person name="Liu J."/>
        </authorList>
    </citation>
    <scope>NUCLEOTIDE SEQUENCE [LARGE SCALE GENOMIC DNA]</scope>
    <source>
        <strain evidence="8 9">2-325</strain>
    </source>
</reference>
<sequence>MRLIILGPPGSGRETVAEVLAADMGVPTITARDTFQSGVRANTPAAVEAMRLMRTGRLVPKRVGLALLRDRLTRPATVTGFVLDGFPSHAGSPEAIDVMLADVGATVDRVVDLVLPDAEAVRRIVGRRVCRGCSRRWSADDAVPGREVCDGCGGEIFQRPDDDADLVADQLRSYRAHMAHVVDHYQSLGRLICVDAALPPTEIAARVLA</sequence>
<dbReference type="SUPFAM" id="SSF52540">
    <property type="entry name" value="P-loop containing nucleoside triphosphate hydrolases"/>
    <property type="match status" value="1"/>
</dbReference>
<proteinExistence type="inferred from homology"/>
<keyword evidence="5" id="KW-0963">Cytoplasm</keyword>
<comment type="domain">
    <text evidence="5">Consists of three domains, a large central CORE domain and two small peripheral domains, NMPbind and LID, which undergo movements during catalysis. The LID domain closes over the site of phosphoryl transfer upon ATP binding. Assembling and dissambling the active center during each catalytic cycle provides an effective means to prevent ATP hydrolysis.</text>
</comment>
<feature type="binding site" evidence="5">
    <location>
        <position position="127"/>
    </location>
    <ligand>
        <name>ATP</name>
        <dbReference type="ChEBI" id="CHEBI:30616"/>
    </ligand>
</feature>
<dbReference type="Proteomes" id="UP001582793">
    <property type="component" value="Unassembled WGS sequence"/>
</dbReference>
<feature type="region of interest" description="NMP" evidence="5">
    <location>
        <begin position="30"/>
        <end position="59"/>
    </location>
</feature>
<gene>
    <name evidence="5" type="primary">adk</name>
    <name evidence="8" type="ORF">AAFH96_03410</name>
</gene>
<dbReference type="Pfam" id="PF00406">
    <property type="entry name" value="ADK"/>
    <property type="match status" value="1"/>
</dbReference>
<comment type="subunit">
    <text evidence="5 7">Monomer.</text>
</comment>
<dbReference type="InterPro" id="IPR027417">
    <property type="entry name" value="P-loop_NTPase"/>
</dbReference>
<keyword evidence="1 5" id="KW-0808">Transferase</keyword>
<feature type="binding site" evidence="5">
    <location>
        <begin position="57"/>
        <end position="59"/>
    </location>
    <ligand>
        <name>AMP</name>
        <dbReference type="ChEBI" id="CHEBI:456215"/>
    </ligand>
</feature>
<comment type="catalytic activity">
    <reaction evidence="5 7">
        <text>AMP + ATP = 2 ADP</text>
        <dbReference type="Rhea" id="RHEA:12973"/>
        <dbReference type="ChEBI" id="CHEBI:30616"/>
        <dbReference type="ChEBI" id="CHEBI:456215"/>
        <dbReference type="ChEBI" id="CHEBI:456216"/>
        <dbReference type="EC" id="2.7.4.3"/>
    </reaction>
</comment>
<comment type="similarity">
    <text evidence="5 6">Belongs to the adenylate kinase family.</text>
</comment>
<accession>A0ABV5CJH3</accession>
<dbReference type="GO" id="GO:0016301">
    <property type="term" value="F:kinase activity"/>
    <property type="evidence" value="ECO:0007669"/>
    <property type="project" value="UniProtKB-KW"/>
</dbReference>
<feature type="binding site" evidence="5">
    <location>
        <position position="159"/>
    </location>
    <ligand>
        <name>AMP</name>
        <dbReference type="ChEBI" id="CHEBI:456215"/>
    </ligand>
</feature>
<dbReference type="InterPro" id="IPR000850">
    <property type="entry name" value="Adenylat/UMP-CMP_kin"/>
</dbReference>
<keyword evidence="3 5" id="KW-0547">Nucleotide-binding</keyword>
<evidence type="ECO:0000256" key="7">
    <source>
        <dbReference type="RuleBase" id="RU003331"/>
    </source>
</evidence>
<keyword evidence="9" id="KW-1185">Reference proteome</keyword>
<feature type="binding site" evidence="5">
    <location>
        <position position="198"/>
    </location>
    <ligand>
        <name>ATP</name>
        <dbReference type="ChEBI" id="CHEBI:30616"/>
    </ligand>
</feature>
<keyword evidence="4 5" id="KW-0418">Kinase</keyword>
<keyword evidence="5 7" id="KW-0067">ATP-binding</keyword>
<comment type="subcellular location">
    <subcellularLocation>
        <location evidence="5 7">Cytoplasm</location>
    </subcellularLocation>
</comment>
<evidence type="ECO:0000256" key="2">
    <source>
        <dbReference type="ARBA" id="ARBA00022727"/>
    </source>
</evidence>
<comment type="pathway">
    <text evidence="5">Purine metabolism; AMP biosynthesis via salvage pathway; AMP from ADP: step 1/1.</text>
</comment>
<dbReference type="EC" id="2.7.4.3" evidence="5 7"/>
<comment type="caution">
    <text evidence="5">Lacks conserved residue(s) required for the propagation of feature annotation.</text>
</comment>
<evidence type="ECO:0000256" key="5">
    <source>
        <dbReference type="HAMAP-Rule" id="MF_00235"/>
    </source>
</evidence>
<comment type="function">
    <text evidence="5">Catalyzes the reversible transfer of the terminal phosphate group between ATP and AMP. Plays an important role in cellular energy homeostasis and in adenine nucleotide metabolism.</text>
</comment>
<dbReference type="CDD" id="cd01428">
    <property type="entry name" value="ADK"/>
    <property type="match status" value="1"/>
</dbReference>
<evidence type="ECO:0000256" key="4">
    <source>
        <dbReference type="ARBA" id="ARBA00022777"/>
    </source>
</evidence>
<keyword evidence="2 5" id="KW-0545">Nucleotide biosynthesis</keyword>
<dbReference type="Gene3D" id="3.40.50.300">
    <property type="entry name" value="P-loop containing nucleotide triphosphate hydrolases"/>
    <property type="match status" value="1"/>
</dbReference>
<organism evidence="8 9">
    <name type="scientific">Polymorphospora lycopeni</name>
    <dbReference type="NCBI Taxonomy" id="3140240"/>
    <lineage>
        <taxon>Bacteria</taxon>
        <taxon>Bacillati</taxon>
        <taxon>Actinomycetota</taxon>
        <taxon>Actinomycetes</taxon>
        <taxon>Micromonosporales</taxon>
        <taxon>Micromonosporaceae</taxon>
        <taxon>Polymorphospora</taxon>
    </lineage>
</organism>
<comment type="caution">
    <text evidence="8">The sequence shown here is derived from an EMBL/GenBank/DDBJ whole genome shotgun (WGS) entry which is preliminary data.</text>
</comment>
<evidence type="ECO:0000256" key="1">
    <source>
        <dbReference type="ARBA" id="ARBA00022679"/>
    </source>
</evidence>
<dbReference type="EMBL" id="JBCGDC010000006">
    <property type="protein sequence ID" value="MFB6392153.1"/>
    <property type="molecule type" value="Genomic_DNA"/>
</dbReference>
<name>A0ABV5CJH3_9ACTN</name>